<name>A0AAD7H535_9AGAR</name>
<reference evidence="1" key="1">
    <citation type="submission" date="2023-03" db="EMBL/GenBank/DDBJ databases">
        <title>Massive genome expansion in bonnet fungi (Mycena s.s.) driven by repeated elements and novel gene families across ecological guilds.</title>
        <authorList>
            <consortium name="Lawrence Berkeley National Laboratory"/>
            <person name="Harder C.B."/>
            <person name="Miyauchi S."/>
            <person name="Viragh M."/>
            <person name="Kuo A."/>
            <person name="Thoen E."/>
            <person name="Andreopoulos B."/>
            <person name="Lu D."/>
            <person name="Skrede I."/>
            <person name="Drula E."/>
            <person name="Henrissat B."/>
            <person name="Morin E."/>
            <person name="Kohler A."/>
            <person name="Barry K."/>
            <person name="LaButti K."/>
            <person name="Morin E."/>
            <person name="Salamov A."/>
            <person name="Lipzen A."/>
            <person name="Mereny Z."/>
            <person name="Hegedus B."/>
            <person name="Baldrian P."/>
            <person name="Stursova M."/>
            <person name="Weitz H."/>
            <person name="Taylor A."/>
            <person name="Grigoriev I.V."/>
            <person name="Nagy L.G."/>
            <person name="Martin F."/>
            <person name="Kauserud H."/>
        </authorList>
    </citation>
    <scope>NUCLEOTIDE SEQUENCE</scope>
    <source>
        <strain evidence="1">CBHHK182m</strain>
    </source>
</reference>
<evidence type="ECO:0000313" key="1">
    <source>
        <dbReference type="EMBL" id="KAJ7712203.1"/>
    </source>
</evidence>
<protein>
    <submittedName>
        <fullName evidence="1">Uncharacterized protein</fullName>
    </submittedName>
</protein>
<dbReference type="EMBL" id="JARKIB010000374">
    <property type="protein sequence ID" value="KAJ7712203.1"/>
    <property type="molecule type" value="Genomic_DNA"/>
</dbReference>
<sequence length="181" mass="20512">MPWVYRLIGASGVLNPGYCQNDMWLGPGPAVNPQQMDMRIIIEVVAPFNGVVYAERWDLHPPNNLQGNCRWMVVAMPANTVFYDMTINANAPQPMALLATWPLRNQVRVGNAAFVTGFRFTWRHQLRLIHPNLHYIPHLRRLPNQAYLVPDPALAVNGSVPCQYIAWGAQISQWRGASVWV</sequence>
<dbReference type="AlphaFoldDB" id="A0AAD7H535"/>
<evidence type="ECO:0000313" key="2">
    <source>
        <dbReference type="Proteomes" id="UP001215598"/>
    </source>
</evidence>
<organism evidence="1 2">
    <name type="scientific">Mycena metata</name>
    <dbReference type="NCBI Taxonomy" id="1033252"/>
    <lineage>
        <taxon>Eukaryota</taxon>
        <taxon>Fungi</taxon>
        <taxon>Dikarya</taxon>
        <taxon>Basidiomycota</taxon>
        <taxon>Agaricomycotina</taxon>
        <taxon>Agaricomycetes</taxon>
        <taxon>Agaricomycetidae</taxon>
        <taxon>Agaricales</taxon>
        <taxon>Marasmiineae</taxon>
        <taxon>Mycenaceae</taxon>
        <taxon>Mycena</taxon>
    </lineage>
</organism>
<comment type="caution">
    <text evidence="1">The sequence shown here is derived from an EMBL/GenBank/DDBJ whole genome shotgun (WGS) entry which is preliminary data.</text>
</comment>
<keyword evidence="2" id="KW-1185">Reference proteome</keyword>
<accession>A0AAD7H535</accession>
<gene>
    <name evidence="1" type="ORF">B0H16DRAFT_1625862</name>
</gene>
<proteinExistence type="predicted"/>
<dbReference type="Proteomes" id="UP001215598">
    <property type="component" value="Unassembled WGS sequence"/>
</dbReference>